<organism evidence="2 3">
    <name type="scientific">Aldrovandia affinis</name>
    <dbReference type="NCBI Taxonomy" id="143900"/>
    <lineage>
        <taxon>Eukaryota</taxon>
        <taxon>Metazoa</taxon>
        <taxon>Chordata</taxon>
        <taxon>Craniata</taxon>
        <taxon>Vertebrata</taxon>
        <taxon>Euteleostomi</taxon>
        <taxon>Actinopterygii</taxon>
        <taxon>Neopterygii</taxon>
        <taxon>Teleostei</taxon>
        <taxon>Notacanthiformes</taxon>
        <taxon>Halosauridae</taxon>
        <taxon>Aldrovandia</taxon>
    </lineage>
</organism>
<name>A0AAD7R2V7_9TELE</name>
<feature type="compositionally biased region" description="Basic and acidic residues" evidence="1">
    <location>
        <begin position="1"/>
        <end position="10"/>
    </location>
</feature>
<evidence type="ECO:0000313" key="2">
    <source>
        <dbReference type="EMBL" id="KAJ8358499.1"/>
    </source>
</evidence>
<dbReference type="AlphaFoldDB" id="A0AAD7R2V7"/>
<reference evidence="2" key="1">
    <citation type="journal article" date="2023" name="Science">
        <title>Genome structures resolve the early diversification of teleost fishes.</title>
        <authorList>
            <person name="Parey E."/>
            <person name="Louis A."/>
            <person name="Montfort J."/>
            <person name="Bouchez O."/>
            <person name="Roques C."/>
            <person name="Iampietro C."/>
            <person name="Lluch J."/>
            <person name="Castinel A."/>
            <person name="Donnadieu C."/>
            <person name="Desvignes T."/>
            <person name="Floi Bucao C."/>
            <person name="Jouanno E."/>
            <person name="Wen M."/>
            <person name="Mejri S."/>
            <person name="Dirks R."/>
            <person name="Jansen H."/>
            <person name="Henkel C."/>
            <person name="Chen W.J."/>
            <person name="Zahm M."/>
            <person name="Cabau C."/>
            <person name="Klopp C."/>
            <person name="Thompson A.W."/>
            <person name="Robinson-Rechavi M."/>
            <person name="Braasch I."/>
            <person name="Lecointre G."/>
            <person name="Bobe J."/>
            <person name="Postlethwait J.H."/>
            <person name="Berthelot C."/>
            <person name="Roest Crollius H."/>
            <person name="Guiguen Y."/>
        </authorList>
    </citation>
    <scope>NUCLEOTIDE SEQUENCE</scope>
    <source>
        <strain evidence="2">NC1722</strain>
    </source>
</reference>
<dbReference type="EMBL" id="JAINUG010000948">
    <property type="protein sequence ID" value="KAJ8358499.1"/>
    <property type="molecule type" value="Genomic_DNA"/>
</dbReference>
<evidence type="ECO:0000256" key="1">
    <source>
        <dbReference type="SAM" id="MobiDB-lite"/>
    </source>
</evidence>
<gene>
    <name evidence="2" type="ORF">AAFF_G00433810</name>
</gene>
<proteinExistence type="predicted"/>
<protein>
    <submittedName>
        <fullName evidence="2">Uncharacterized protein</fullName>
    </submittedName>
</protein>
<feature type="region of interest" description="Disordered" evidence="1">
    <location>
        <begin position="1"/>
        <end position="26"/>
    </location>
</feature>
<keyword evidence="3" id="KW-1185">Reference proteome</keyword>
<accession>A0AAD7R2V7</accession>
<comment type="caution">
    <text evidence="2">The sequence shown here is derived from an EMBL/GenBank/DDBJ whole genome shotgun (WGS) entry which is preliminary data.</text>
</comment>
<dbReference type="Proteomes" id="UP001221898">
    <property type="component" value="Unassembled WGS sequence"/>
</dbReference>
<evidence type="ECO:0000313" key="3">
    <source>
        <dbReference type="Proteomes" id="UP001221898"/>
    </source>
</evidence>
<sequence>MLEAGKEFRKAGLLRNEEEDAATADEGFQRMFDSDTDEEEFFGFERDNEGETGRVAGGEATLRLFKFPTLKKRTLVVLVRRKKTKMRMND</sequence>